<feature type="compositionally biased region" description="Polar residues" evidence="1">
    <location>
        <begin position="99"/>
        <end position="110"/>
    </location>
</feature>
<name>A0A0F8XAT7_9ZZZZ</name>
<gene>
    <name evidence="2" type="ORF">LCGC14_2965760</name>
</gene>
<accession>A0A0F8XAT7</accession>
<reference evidence="2" key="1">
    <citation type="journal article" date="2015" name="Nature">
        <title>Complex archaea that bridge the gap between prokaryotes and eukaryotes.</title>
        <authorList>
            <person name="Spang A."/>
            <person name="Saw J.H."/>
            <person name="Jorgensen S.L."/>
            <person name="Zaremba-Niedzwiedzka K."/>
            <person name="Martijn J."/>
            <person name="Lind A.E."/>
            <person name="van Eijk R."/>
            <person name="Schleper C."/>
            <person name="Guy L."/>
            <person name="Ettema T.J."/>
        </authorList>
    </citation>
    <scope>NUCLEOTIDE SEQUENCE</scope>
</reference>
<organism evidence="2">
    <name type="scientific">marine sediment metagenome</name>
    <dbReference type="NCBI Taxonomy" id="412755"/>
    <lineage>
        <taxon>unclassified sequences</taxon>
        <taxon>metagenomes</taxon>
        <taxon>ecological metagenomes</taxon>
    </lineage>
</organism>
<proteinExistence type="predicted"/>
<evidence type="ECO:0000256" key="1">
    <source>
        <dbReference type="SAM" id="MobiDB-lite"/>
    </source>
</evidence>
<feature type="region of interest" description="Disordered" evidence="1">
    <location>
        <begin position="1"/>
        <end position="124"/>
    </location>
</feature>
<dbReference type="EMBL" id="LAZR01060154">
    <property type="protein sequence ID" value="KKK66272.1"/>
    <property type="molecule type" value="Genomic_DNA"/>
</dbReference>
<feature type="compositionally biased region" description="Basic and acidic residues" evidence="1">
    <location>
        <begin position="114"/>
        <end position="124"/>
    </location>
</feature>
<protein>
    <submittedName>
        <fullName evidence="2">Uncharacterized protein</fullName>
    </submittedName>
</protein>
<feature type="compositionally biased region" description="Low complexity" evidence="1">
    <location>
        <begin position="19"/>
        <end position="53"/>
    </location>
</feature>
<dbReference type="AlphaFoldDB" id="A0A0F8XAT7"/>
<evidence type="ECO:0000313" key="2">
    <source>
        <dbReference type="EMBL" id="KKK66272.1"/>
    </source>
</evidence>
<sequence>DETPVEGAAETPAEDTADADPAIGETASATDAAPAAGDQAETAEVDAAPAAEDASAEDASDATVTQNTPVATAGPRVDATNASTTQAARGPVAWVSDPAEQTTEGVTLTPSGPEGRDDDALTTE</sequence>
<feature type="non-terminal residue" evidence="2">
    <location>
        <position position="1"/>
    </location>
</feature>
<comment type="caution">
    <text evidence="2">The sequence shown here is derived from an EMBL/GenBank/DDBJ whole genome shotgun (WGS) entry which is preliminary data.</text>
</comment>